<evidence type="ECO:0000256" key="1">
    <source>
        <dbReference type="SAM" id="Coils"/>
    </source>
</evidence>
<protein>
    <submittedName>
        <fullName evidence="2">Uncharacterized protein</fullName>
    </submittedName>
</protein>
<feature type="coiled-coil region" evidence="1">
    <location>
        <begin position="122"/>
        <end position="156"/>
    </location>
</feature>
<accession>A0A222YVE0</accession>
<organism evidence="2 3">
    <name type="scientific">Streptomyces phage Mildred21</name>
    <dbReference type="NCBI Taxonomy" id="2023959"/>
    <lineage>
        <taxon>Viruses</taxon>
        <taxon>Duplodnaviria</taxon>
        <taxon>Heunggongvirae</taxon>
        <taxon>Uroviricota</taxon>
        <taxon>Caudoviricetes</taxon>
        <taxon>Stanwilliamsviridae</taxon>
        <taxon>Boydwoodruffvirinae</taxon>
        <taxon>Samistivirus</taxon>
        <taxon>Samistivirus mildred21</taxon>
    </lineage>
</organism>
<dbReference type="OrthoDB" id="15840at10239"/>
<evidence type="ECO:0000313" key="3">
    <source>
        <dbReference type="Proteomes" id="UP000223009"/>
    </source>
</evidence>
<evidence type="ECO:0000313" key="2">
    <source>
        <dbReference type="EMBL" id="ASR75506.1"/>
    </source>
</evidence>
<proteinExistence type="predicted"/>
<dbReference type="Proteomes" id="UP000223009">
    <property type="component" value="Segment"/>
</dbReference>
<keyword evidence="1" id="KW-0175">Coiled coil</keyword>
<keyword evidence="3" id="KW-1185">Reference proteome</keyword>
<dbReference type="EMBL" id="MF155946">
    <property type="protein sequence ID" value="ASR75506.1"/>
    <property type="molecule type" value="Genomic_DNA"/>
</dbReference>
<gene>
    <name evidence="2" type="ORF">SEA_MILDRED21_102</name>
</gene>
<sequence length="169" mass="19971">MGYYTDFRLSVEGSGPVYDKLMAEKDNVTISRGDYDWNFGRWVSENYTENAKWYDWEDDMKSFSREWPNVLFILEGSGEEPGDMWKAWFRNGAMRKIEAKIVFETIDPELDKYLPYDYDLEKRLAKKYVDDLKARKQALEAELLRLQSTLDSHTADDVSFNKTVSKDNR</sequence>
<reference evidence="2 3" key="1">
    <citation type="submission" date="2017-05" db="EMBL/GenBank/DDBJ databases">
        <authorList>
            <person name="Chapman J."/>
            <person name="Chang C."/>
            <person name="Suresh T."/>
            <person name="Shishido T.C."/>
            <person name="Bindert I."/>
            <person name="Shaffer C.D."/>
            <person name="Weston-Hafer K.A."/>
            <person name="Russell D.A."/>
            <person name="Pope W.H."/>
            <person name="Jacobs-Sera D."/>
            <person name="Hendrix R.W."/>
            <person name="Hatfull G.F."/>
        </authorList>
    </citation>
    <scope>NUCLEOTIDE SEQUENCE [LARGE SCALE GENOMIC DNA]</scope>
</reference>
<name>A0A222YVE0_9CAUD</name>